<dbReference type="GO" id="GO:0045004">
    <property type="term" value="P:DNA replication proofreading"/>
    <property type="evidence" value="ECO:0007669"/>
    <property type="project" value="TreeGrafter"/>
</dbReference>
<evidence type="ECO:0000313" key="5">
    <source>
        <dbReference type="Proteomes" id="UP000233387"/>
    </source>
</evidence>
<dbReference type="InterPro" id="IPR047296">
    <property type="entry name" value="GIY-YIG_UvrC_Cho"/>
</dbReference>
<protein>
    <submittedName>
        <fullName evidence="4">Dnaq: exonuclease, DNA polymerase III, epsilon subunit family</fullName>
    </submittedName>
</protein>
<dbReference type="CDD" id="cd06127">
    <property type="entry name" value="DEDDh"/>
    <property type="match status" value="1"/>
</dbReference>
<keyword evidence="4" id="KW-0540">Nuclease</keyword>
<comment type="subunit">
    <text evidence="2">DNA polymerase III contains a core (composed of alpha, epsilon and theta chains) that associates with a tau subunit. This core dimerizes to form the POLIII' complex. PolIII' associates with the gamma complex (composed of gamma, delta, delta', psi and chi chains) and with the beta chain to form the complete DNA polymerase III complex.</text>
</comment>
<dbReference type="InterPro" id="IPR012337">
    <property type="entry name" value="RNaseH-like_sf"/>
</dbReference>
<dbReference type="GO" id="GO:0005829">
    <property type="term" value="C:cytosol"/>
    <property type="evidence" value="ECO:0007669"/>
    <property type="project" value="TreeGrafter"/>
</dbReference>
<comment type="function">
    <text evidence="1">DNA polymerase III is a complex, multichain enzyme responsible for most of the replicative synthesis in bacteria. The epsilon subunit contain the editing function and is a proofreading 3'-5' exonuclease.</text>
</comment>
<organism evidence="4 5">
    <name type="scientific">Raineya orbicola</name>
    <dbReference type="NCBI Taxonomy" id="2016530"/>
    <lineage>
        <taxon>Bacteria</taxon>
        <taxon>Pseudomonadati</taxon>
        <taxon>Bacteroidota</taxon>
        <taxon>Cytophagia</taxon>
        <taxon>Cytophagales</taxon>
        <taxon>Raineyaceae</taxon>
        <taxon>Raineya</taxon>
    </lineage>
</organism>
<dbReference type="CDD" id="cd10434">
    <property type="entry name" value="GIY-YIG_UvrC_Cho"/>
    <property type="match status" value="1"/>
</dbReference>
<dbReference type="NCBIfam" id="TIGR00573">
    <property type="entry name" value="dnaq"/>
    <property type="match status" value="1"/>
</dbReference>
<name>A0A2N3IKT0_9BACT</name>
<dbReference type="PROSITE" id="PS50164">
    <property type="entry name" value="GIY_YIG"/>
    <property type="match status" value="1"/>
</dbReference>
<dbReference type="EMBL" id="NKXO01000001">
    <property type="protein sequence ID" value="PKQ70904.1"/>
    <property type="molecule type" value="Genomic_DNA"/>
</dbReference>
<dbReference type="OrthoDB" id="9803913at2"/>
<proteinExistence type="predicted"/>
<dbReference type="SUPFAM" id="SSF82771">
    <property type="entry name" value="GIY-YIG endonuclease"/>
    <property type="match status" value="1"/>
</dbReference>
<feature type="domain" description="GIY-YIG" evidence="3">
    <location>
        <begin position="196"/>
        <end position="274"/>
    </location>
</feature>
<dbReference type="SMART" id="SM00465">
    <property type="entry name" value="GIYc"/>
    <property type="match status" value="1"/>
</dbReference>
<dbReference type="GO" id="GO:0003677">
    <property type="term" value="F:DNA binding"/>
    <property type="evidence" value="ECO:0007669"/>
    <property type="project" value="InterPro"/>
</dbReference>
<evidence type="ECO:0000313" key="4">
    <source>
        <dbReference type="EMBL" id="PKQ70904.1"/>
    </source>
</evidence>
<dbReference type="Proteomes" id="UP000233387">
    <property type="component" value="Unassembled WGS sequence"/>
</dbReference>
<dbReference type="SUPFAM" id="SSF53098">
    <property type="entry name" value="Ribonuclease H-like"/>
    <property type="match status" value="1"/>
</dbReference>
<evidence type="ECO:0000259" key="3">
    <source>
        <dbReference type="PROSITE" id="PS50164"/>
    </source>
</evidence>
<dbReference type="InterPro" id="IPR013520">
    <property type="entry name" value="Ribonucl_H"/>
</dbReference>
<comment type="caution">
    <text evidence="4">The sequence shown here is derived from an EMBL/GenBank/DDBJ whole genome shotgun (WGS) entry which is preliminary data.</text>
</comment>
<dbReference type="GO" id="GO:0006289">
    <property type="term" value="P:nucleotide-excision repair"/>
    <property type="evidence" value="ECO:0007669"/>
    <property type="project" value="InterPro"/>
</dbReference>
<evidence type="ECO:0000256" key="1">
    <source>
        <dbReference type="ARBA" id="ARBA00025483"/>
    </source>
</evidence>
<dbReference type="GO" id="GO:0003887">
    <property type="term" value="F:DNA-directed DNA polymerase activity"/>
    <property type="evidence" value="ECO:0007669"/>
    <property type="project" value="InterPro"/>
</dbReference>
<dbReference type="Gene3D" id="3.30.420.10">
    <property type="entry name" value="Ribonuclease H-like superfamily/Ribonuclease H"/>
    <property type="match status" value="1"/>
</dbReference>
<dbReference type="SMART" id="SM00479">
    <property type="entry name" value="EXOIII"/>
    <property type="match status" value="1"/>
</dbReference>
<reference evidence="4 5" key="1">
    <citation type="submission" date="2017-06" db="EMBL/GenBank/DDBJ databases">
        <title>Raineya orbicola gen. nov., sp. nov. a slightly thermophilic bacterium of the phylum Bacteroidetes and the description of Raineyaceae fam. nov.</title>
        <authorList>
            <person name="Albuquerque L."/>
            <person name="Polonia A.R.M."/>
            <person name="Barroso C."/>
            <person name="Froufe H.J.C."/>
            <person name="Lage O."/>
            <person name="Lobo-Da-Cunha A."/>
            <person name="Egas C."/>
            <person name="Da Costa M.S."/>
        </authorList>
    </citation>
    <scope>NUCLEOTIDE SEQUENCE [LARGE SCALE GENOMIC DNA]</scope>
    <source>
        <strain evidence="4 5">SPSPC-11</strain>
    </source>
</reference>
<dbReference type="Pfam" id="PF00929">
    <property type="entry name" value="RNase_T"/>
    <property type="match status" value="1"/>
</dbReference>
<dbReference type="AlphaFoldDB" id="A0A2N3IKT0"/>
<keyword evidence="5" id="KW-1185">Reference proteome</keyword>
<gene>
    <name evidence="4" type="ORF">Rain11_0045</name>
</gene>
<dbReference type="PANTHER" id="PTHR30231">
    <property type="entry name" value="DNA POLYMERASE III SUBUNIT EPSILON"/>
    <property type="match status" value="1"/>
</dbReference>
<keyword evidence="4" id="KW-0378">Hydrolase</keyword>
<dbReference type="PANTHER" id="PTHR30231:SF41">
    <property type="entry name" value="DNA POLYMERASE III SUBUNIT EPSILON"/>
    <property type="match status" value="1"/>
</dbReference>
<sequence>MYAIVDIETTGSKPDYDKIIEIAIYLHDGEKIVDAFCSLINPERYIPDFITKLTGISNEMVTNAPKFYEIAKKVVQFTEGHIFVAHNVQFDYSFLKNEFRSLGYNYQRQTLCTVRLSRKLIPHLPSYSLGRLCESLGIKIHERHRAKGDAEATAKLLTRLVQINRSHVESDIIEAEIKFPTLPPKITQEQVANLPEETGVYYFHDEKGSVIYIGKSRNIRKRIASHFQLFSKNRKHYALKETIADISYEITGSELVALLLESAEIKKYKPRFNKAQRRDNYNHGIFVRKSSEGYLHLYADKIKSEKMPIYFTESSVIARLIIEKYQQKFKLCKKLCDMYRHAGACFGYRVGECAGACVSQEPFEEYNKRVEQAIAQLSQFRKPNFCIVGKGRKHTEKSLVWVENGLYWGFGFIDSEVLAELKSIHEAKSFTQKQPDTKDAQKIIRQYLETSQDEIIYF</sequence>
<accession>A0A2N3IKT0</accession>
<dbReference type="Gene3D" id="3.40.1440.10">
    <property type="entry name" value="GIY-YIG endonuclease"/>
    <property type="match status" value="1"/>
</dbReference>
<dbReference type="InterPro" id="IPR000305">
    <property type="entry name" value="GIY-YIG_endonuc"/>
</dbReference>
<dbReference type="Pfam" id="PF01541">
    <property type="entry name" value="GIY-YIG"/>
    <property type="match status" value="1"/>
</dbReference>
<keyword evidence="4" id="KW-0269">Exonuclease</keyword>
<dbReference type="FunFam" id="3.30.420.10:FF:000045">
    <property type="entry name" value="3'-5' exonuclease DinG"/>
    <property type="match status" value="1"/>
</dbReference>
<dbReference type="InterPro" id="IPR036397">
    <property type="entry name" value="RNaseH_sf"/>
</dbReference>
<dbReference type="RefSeq" id="WP_101357310.1">
    <property type="nucleotide sequence ID" value="NZ_NKXO01000001.1"/>
</dbReference>
<dbReference type="InterPro" id="IPR035901">
    <property type="entry name" value="GIY-YIG_endonuc_sf"/>
</dbReference>
<dbReference type="InterPro" id="IPR006054">
    <property type="entry name" value="DnaQ"/>
</dbReference>
<evidence type="ECO:0000256" key="2">
    <source>
        <dbReference type="ARBA" id="ARBA00026073"/>
    </source>
</evidence>
<dbReference type="GO" id="GO:0008408">
    <property type="term" value="F:3'-5' exonuclease activity"/>
    <property type="evidence" value="ECO:0007669"/>
    <property type="project" value="TreeGrafter"/>
</dbReference>